<dbReference type="EMBL" id="UINC01004779">
    <property type="protein sequence ID" value="SVA16791.1"/>
    <property type="molecule type" value="Genomic_DNA"/>
</dbReference>
<dbReference type="InterPro" id="IPR002821">
    <property type="entry name" value="Hydantoinase_A"/>
</dbReference>
<dbReference type="SUPFAM" id="SSF53067">
    <property type="entry name" value="Actin-like ATPase domain"/>
    <property type="match status" value="1"/>
</dbReference>
<feature type="domain" description="Acetophenone carboxylase-like C-terminal" evidence="3">
    <location>
        <begin position="519"/>
        <end position="685"/>
    </location>
</feature>
<dbReference type="GO" id="GO:0006749">
    <property type="term" value="P:glutathione metabolic process"/>
    <property type="evidence" value="ECO:0007669"/>
    <property type="project" value="TreeGrafter"/>
</dbReference>
<gene>
    <name evidence="4" type="ORF">METZ01_LOCUS69645</name>
</gene>
<dbReference type="Pfam" id="PF01968">
    <property type="entry name" value="Hydantoinase_A"/>
    <property type="match status" value="1"/>
</dbReference>
<evidence type="ECO:0000259" key="3">
    <source>
        <dbReference type="Pfam" id="PF19278"/>
    </source>
</evidence>
<sequence>MTEYRIGIDVGGTFTDVVGLKDGQLVRKKLRSTPHDFGEAISEGLTLLLEGADASGKNVREVIHGTTIVTNALIEKKGARTGLITTKGFRDILEIGRLRTPRLYDLTWRKPVPLVPRELRREVDERLTTEGDVFRELDEKSVYEAVEFLAQRGINSIAICLINSFANGNHETRVAEIIRESNPDMSLSISHEVLPEMREYERTSTTVVNAYVRPIVDTYISSMEKKLQEMGVDAPLQIMQSSGGTMSAATSREKPIFMVESGPAAGVMGCLHLGRKLGHKEIISFDMGGTTAKAGTIQDGGADYSSEYEVGGELHMGHHLLRGGGYMLRVPSIGIAEVGAGGGSILWIDDGGVLQVGPQSAGADPGPACYGAGGDLATITDANLALGYLNPEQLVGGELSIDPKAAKIAIEKHIAGPLKMDLTEAAYGAYLVANSRMIRAVRAVTSERGRNPAEFVMYAFGGGGPAHALSIAADLDITQVVIPPAPGLFSALGLLFTDVEHQYVQTLWRDVPDGIDPSEVNNTMQGMRQDALAMLDEEGFTEDQVKLLWQADMRYHGQQYELLVGIPSEALTSGDINDLVESFHSEHLRTFGYRSEEQVQLVNIRLSARGLPNEPRMPDHLALSDRLTAQKSRQAYFGPSEGWIETTIVGRAKLAEKPMEGPIIMEEYDATTVIPPGAKAHTDDWGNVIIERGR</sequence>
<feature type="domain" description="Hydantoinase A/oxoprolinase" evidence="1">
    <location>
        <begin position="202"/>
        <end position="502"/>
    </location>
</feature>
<evidence type="ECO:0008006" key="5">
    <source>
        <dbReference type="Google" id="ProtNLM"/>
    </source>
</evidence>
<dbReference type="Pfam" id="PF19278">
    <property type="entry name" value="Hydant_A_C"/>
    <property type="match status" value="1"/>
</dbReference>
<dbReference type="AlphaFoldDB" id="A0A381TMQ7"/>
<dbReference type="Pfam" id="PF05378">
    <property type="entry name" value="Hydant_A_N"/>
    <property type="match status" value="1"/>
</dbReference>
<dbReference type="GO" id="GO:0017168">
    <property type="term" value="F:5-oxoprolinase (ATP-hydrolyzing) activity"/>
    <property type="evidence" value="ECO:0007669"/>
    <property type="project" value="TreeGrafter"/>
</dbReference>
<dbReference type="InterPro" id="IPR049517">
    <property type="entry name" value="ACX-like_C"/>
</dbReference>
<evidence type="ECO:0000313" key="4">
    <source>
        <dbReference type="EMBL" id="SVA16791.1"/>
    </source>
</evidence>
<dbReference type="PANTHER" id="PTHR11365:SF23">
    <property type="entry name" value="HYPOTHETICAL 5-OXOPROLINASE (EUROFUNG)-RELATED"/>
    <property type="match status" value="1"/>
</dbReference>
<accession>A0A381TMQ7</accession>
<dbReference type="InterPro" id="IPR008040">
    <property type="entry name" value="Hydant_A_N"/>
</dbReference>
<dbReference type="PANTHER" id="PTHR11365">
    <property type="entry name" value="5-OXOPROLINASE RELATED"/>
    <property type="match status" value="1"/>
</dbReference>
<protein>
    <recommendedName>
        <fullName evidence="5">Hydantoinase A/oxoprolinase domain-containing protein</fullName>
    </recommendedName>
</protein>
<feature type="domain" description="Hydantoinase/oxoprolinase N-terminal" evidence="2">
    <location>
        <begin position="5"/>
        <end position="180"/>
    </location>
</feature>
<reference evidence="4" key="1">
    <citation type="submission" date="2018-05" db="EMBL/GenBank/DDBJ databases">
        <authorList>
            <person name="Lanie J.A."/>
            <person name="Ng W.-L."/>
            <person name="Kazmierczak K.M."/>
            <person name="Andrzejewski T.M."/>
            <person name="Davidsen T.M."/>
            <person name="Wayne K.J."/>
            <person name="Tettelin H."/>
            <person name="Glass J.I."/>
            <person name="Rusch D."/>
            <person name="Podicherti R."/>
            <person name="Tsui H.-C.T."/>
            <person name="Winkler M.E."/>
        </authorList>
    </citation>
    <scope>NUCLEOTIDE SEQUENCE</scope>
</reference>
<name>A0A381TMQ7_9ZZZZ</name>
<dbReference type="InterPro" id="IPR045079">
    <property type="entry name" value="Oxoprolinase-like"/>
</dbReference>
<evidence type="ECO:0000259" key="2">
    <source>
        <dbReference type="Pfam" id="PF05378"/>
    </source>
</evidence>
<evidence type="ECO:0000259" key="1">
    <source>
        <dbReference type="Pfam" id="PF01968"/>
    </source>
</evidence>
<proteinExistence type="predicted"/>
<organism evidence="4">
    <name type="scientific">marine metagenome</name>
    <dbReference type="NCBI Taxonomy" id="408172"/>
    <lineage>
        <taxon>unclassified sequences</taxon>
        <taxon>metagenomes</taxon>
        <taxon>ecological metagenomes</taxon>
    </lineage>
</organism>
<dbReference type="GO" id="GO:0005829">
    <property type="term" value="C:cytosol"/>
    <property type="evidence" value="ECO:0007669"/>
    <property type="project" value="TreeGrafter"/>
</dbReference>
<dbReference type="InterPro" id="IPR043129">
    <property type="entry name" value="ATPase_NBD"/>
</dbReference>